<feature type="compositionally biased region" description="Basic and acidic residues" evidence="9">
    <location>
        <begin position="664"/>
        <end position="678"/>
    </location>
</feature>
<comment type="subcellular location">
    <subcellularLocation>
        <location evidence="1">Nucleus</location>
    </subcellularLocation>
</comment>
<evidence type="ECO:0000256" key="1">
    <source>
        <dbReference type="ARBA" id="ARBA00004123"/>
    </source>
</evidence>
<proteinExistence type="predicted"/>
<feature type="coiled-coil region" evidence="8">
    <location>
        <begin position="515"/>
        <end position="542"/>
    </location>
</feature>
<feature type="region of interest" description="Disordered" evidence="9">
    <location>
        <begin position="192"/>
        <end position="259"/>
    </location>
</feature>
<evidence type="ECO:0000256" key="2">
    <source>
        <dbReference type="ARBA" id="ARBA00022723"/>
    </source>
</evidence>
<feature type="region of interest" description="Disordered" evidence="9">
    <location>
        <begin position="552"/>
        <end position="578"/>
    </location>
</feature>
<dbReference type="InterPro" id="IPR036236">
    <property type="entry name" value="Znf_C2H2_sf"/>
</dbReference>
<dbReference type="InterPro" id="IPR013087">
    <property type="entry name" value="Znf_C2H2_type"/>
</dbReference>
<dbReference type="GO" id="GO:0008270">
    <property type="term" value="F:zinc ion binding"/>
    <property type="evidence" value="ECO:0007669"/>
    <property type="project" value="UniProtKB-KW"/>
</dbReference>
<keyword evidence="12" id="KW-1185">Reference proteome</keyword>
<keyword evidence="8" id="KW-0175">Coiled coil</keyword>
<comment type="caution">
    <text evidence="11">The sequence shown here is derived from an EMBL/GenBank/DDBJ whole genome shotgun (WGS) entry which is preliminary data.</text>
</comment>
<keyword evidence="6" id="KW-0539">Nucleus</keyword>
<reference evidence="11" key="1">
    <citation type="thesis" date="2021" institute="BYU ScholarsArchive" country="Provo, UT, USA">
        <title>Applications of and Algorithms for Genome Assembly and Genomic Analyses with an Emphasis on Marine Teleosts.</title>
        <authorList>
            <person name="Pickett B.D."/>
        </authorList>
    </citation>
    <scope>NUCLEOTIDE SEQUENCE</scope>
    <source>
        <strain evidence="11">HI-2016</strain>
    </source>
</reference>
<dbReference type="PROSITE" id="PS50157">
    <property type="entry name" value="ZINC_FINGER_C2H2_2"/>
    <property type="match status" value="2"/>
</dbReference>
<feature type="region of interest" description="Disordered" evidence="9">
    <location>
        <begin position="738"/>
        <end position="788"/>
    </location>
</feature>
<keyword evidence="3" id="KW-0677">Repeat</keyword>
<accession>A0A8T2MYM0</accession>
<protein>
    <recommendedName>
        <fullName evidence="10">C2H2-type domain-containing protein</fullName>
    </recommendedName>
</protein>
<dbReference type="Pfam" id="PF00096">
    <property type="entry name" value="zf-C2H2"/>
    <property type="match status" value="1"/>
</dbReference>
<feature type="region of interest" description="Disordered" evidence="9">
    <location>
        <begin position="650"/>
        <end position="678"/>
    </location>
</feature>
<keyword evidence="2" id="KW-0479">Metal-binding</keyword>
<dbReference type="OrthoDB" id="8922241at2759"/>
<evidence type="ECO:0000256" key="5">
    <source>
        <dbReference type="ARBA" id="ARBA00022833"/>
    </source>
</evidence>
<evidence type="ECO:0000313" key="12">
    <source>
        <dbReference type="Proteomes" id="UP000824540"/>
    </source>
</evidence>
<evidence type="ECO:0000256" key="4">
    <source>
        <dbReference type="ARBA" id="ARBA00022771"/>
    </source>
</evidence>
<name>A0A8T2MYM0_9TELE</name>
<keyword evidence="4 7" id="KW-0863">Zinc-finger</keyword>
<dbReference type="PROSITE" id="PS00028">
    <property type="entry name" value="ZINC_FINGER_C2H2_1"/>
    <property type="match status" value="2"/>
</dbReference>
<evidence type="ECO:0000256" key="9">
    <source>
        <dbReference type="SAM" id="MobiDB-lite"/>
    </source>
</evidence>
<dbReference type="AlphaFoldDB" id="A0A8T2MYM0"/>
<dbReference type="EMBL" id="JAFBMS010000245">
    <property type="protein sequence ID" value="KAG9332300.1"/>
    <property type="molecule type" value="Genomic_DNA"/>
</dbReference>
<dbReference type="PANTHER" id="PTHR16515:SF49">
    <property type="entry name" value="GASTRULA ZINC FINGER PROTEIN XLCGF49.1-LIKE-RELATED"/>
    <property type="match status" value="1"/>
</dbReference>
<evidence type="ECO:0000256" key="7">
    <source>
        <dbReference type="PROSITE-ProRule" id="PRU00042"/>
    </source>
</evidence>
<evidence type="ECO:0000313" key="11">
    <source>
        <dbReference type="EMBL" id="KAG9332300.1"/>
    </source>
</evidence>
<dbReference type="Proteomes" id="UP000824540">
    <property type="component" value="Unassembled WGS sequence"/>
</dbReference>
<evidence type="ECO:0000256" key="6">
    <source>
        <dbReference type="ARBA" id="ARBA00023242"/>
    </source>
</evidence>
<evidence type="ECO:0000256" key="3">
    <source>
        <dbReference type="ARBA" id="ARBA00022737"/>
    </source>
</evidence>
<feature type="domain" description="C2H2-type" evidence="10">
    <location>
        <begin position="791"/>
        <end position="815"/>
    </location>
</feature>
<dbReference type="InterPro" id="IPR050331">
    <property type="entry name" value="Zinc_finger"/>
</dbReference>
<organism evidence="11 12">
    <name type="scientific">Albula glossodonta</name>
    <name type="common">roundjaw bonefish</name>
    <dbReference type="NCBI Taxonomy" id="121402"/>
    <lineage>
        <taxon>Eukaryota</taxon>
        <taxon>Metazoa</taxon>
        <taxon>Chordata</taxon>
        <taxon>Craniata</taxon>
        <taxon>Vertebrata</taxon>
        <taxon>Euteleostomi</taxon>
        <taxon>Actinopterygii</taxon>
        <taxon>Neopterygii</taxon>
        <taxon>Teleostei</taxon>
        <taxon>Albuliformes</taxon>
        <taxon>Albulidae</taxon>
        <taxon>Albula</taxon>
    </lineage>
</organism>
<feature type="domain" description="C2H2-type" evidence="10">
    <location>
        <begin position="440"/>
        <end position="467"/>
    </location>
</feature>
<dbReference type="Gene3D" id="3.30.160.60">
    <property type="entry name" value="Classic Zinc Finger"/>
    <property type="match status" value="1"/>
</dbReference>
<dbReference type="GO" id="GO:0010468">
    <property type="term" value="P:regulation of gene expression"/>
    <property type="evidence" value="ECO:0007669"/>
    <property type="project" value="TreeGrafter"/>
</dbReference>
<evidence type="ECO:0000259" key="10">
    <source>
        <dbReference type="PROSITE" id="PS50157"/>
    </source>
</evidence>
<evidence type="ECO:0000256" key="8">
    <source>
        <dbReference type="SAM" id="Coils"/>
    </source>
</evidence>
<dbReference type="GO" id="GO:0005634">
    <property type="term" value="C:nucleus"/>
    <property type="evidence" value="ECO:0007669"/>
    <property type="project" value="UniProtKB-SubCell"/>
</dbReference>
<dbReference type="SUPFAM" id="SSF57667">
    <property type="entry name" value="beta-beta-alpha zinc fingers"/>
    <property type="match status" value="1"/>
</dbReference>
<dbReference type="PANTHER" id="PTHR16515">
    <property type="entry name" value="PR DOMAIN ZINC FINGER PROTEIN"/>
    <property type="match status" value="1"/>
</dbReference>
<dbReference type="SMART" id="SM00355">
    <property type="entry name" value="ZnF_C2H2"/>
    <property type="match status" value="2"/>
</dbReference>
<dbReference type="FunFam" id="3.30.160.60:FF:000145">
    <property type="entry name" value="Zinc finger protein 574"/>
    <property type="match status" value="1"/>
</dbReference>
<gene>
    <name evidence="11" type="ORF">JZ751_015402</name>
</gene>
<sequence length="815" mass="86886">MADSVKTFQSHLTSVMDSLVRASVCEITKLFQDTVNDYLVEISLNRKENEALKLRLRLTENKLRNERKYGMGWAASRRASGLLVSDESGRKKRRVEIPSEFSLDISVVLYEWVAGPWEEGGAVAGEAGEEARDVFLVQLPGAEEDEEECATVAREETTNIKEESTEMEGGYRPESLRLIQEALQMEPADQTLHSGPRIHMEGDGDSGAGLPDGGERGPSEAGCCEGEWGVVPPPAEEGGVEGFGEQHRPRPVAGEEPSGLETALKAEQGADPLNPAGEHNADSFAEAAAEEGVAVAGVLGELEYVMAQKYIGLDGLCSSEQEAAAAALQPAPPGERDTEDLLEARGFGSARPKDGLRSLGGPGIELRPGWPKRIREGDGVGVVGLAPGPPLDVPSLATGGGDGGGEFAHFCPGCGSSFASAADLEDHPCLLSIQNQNLHHGCAICGKSFGQAAHLRSHMRLHTAEPGAERPYRCAHFTDDQRMTENDFQVQLASIMEILVKAAVRETTKLYETGVLELRMEMAQIKQENETLKSRLEFSETEAEQCHDSLWPFAKPSHQANGDGEEEEGTASVSAFKEESPEVEFVLIKQEDSDIEDYLPETSPLKQDRLSELGAGSDHPSTPLPNRAVEFASLACGGEAGVGRQVCTGRPTQGLEGGPLKNRGRTEVPEGPGRRDRKADVLLSPWATAPNPVPTTIRSNGVRALPIALGDQDLPYTPLPPPAKRCYASVRSACAGLPGRQEGGQPSGRQGELDCTLPPQPPGPWSCGAGVPPSRMLPSNAAQGSQDGPAFQCDQCGRLLSSATALAAHHSIHTG</sequence>
<keyword evidence="5" id="KW-0862">Zinc</keyword>